<dbReference type="CDD" id="cd01949">
    <property type="entry name" value="GGDEF"/>
    <property type="match status" value="1"/>
</dbReference>
<evidence type="ECO:0000259" key="2">
    <source>
        <dbReference type="PROSITE" id="PS50883"/>
    </source>
</evidence>
<feature type="transmembrane region" description="Helical" evidence="1">
    <location>
        <begin position="141"/>
        <end position="161"/>
    </location>
</feature>
<dbReference type="SUPFAM" id="SSF55073">
    <property type="entry name" value="Nucleotide cyclase"/>
    <property type="match status" value="1"/>
</dbReference>
<feature type="transmembrane region" description="Helical" evidence="1">
    <location>
        <begin position="88"/>
        <end position="110"/>
    </location>
</feature>
<dbReference type="Pfam" id="PF00563">
    <property type="entry name" value="EAL"/>
    <property type="match status" value="1"/>
</dbReference>
<feature type="transmembrane region" description="Helical" evidence="1">
    <location>
        <begin position="28"/>
        <end position="47"/>
    </location>
</feature>
<sequence length="642" mass="69884">MLGGMFSADERDERVRHKLVESLYTQPMSLALGAFCGVCASLTAVYVTRSVPLAAVSAMLALIGIVRVLMASHVARFNLNRDAKTLELLYEVGAFSFAFASGLVGAFTLLERTNSHVEVLVVVYTVAYGVAIASRNAGRPLIAIGQLLLALLPVIAVSFYIGTIGLIALGSLLIFMTLAMSSITMNIFNVLKEQIMAAEASAEMADKMRDLARTDIVTGLTNRAGLNHELVEKLMSLPDGEQMALLWLDLDKFKEVNDTLGHPVGDRVLAEVASRLRARAPADATISRFGGDEFIVVCKVEDRCVCENLAMAILEDIRRPLRLDGERIETATSMGVALLPDDGADIDTLMQSADLALYHAKISGRNQVCFFDASMTRNLVRKKEIEAELRAALQRDELSIFFQPIVDLETGRIRAFEALVRWFHPEKGELRPDEFIPVAEETGVIITLGNWITAQAARACAQWPEGVSVAVNLSPVQIRAPGAALGILTALRDAGLDPSRLELEVTESLFLDDNQHTARFIDELAAKGVRFALDDFGTGYSSLGYINKFPFKKIKVDRSFVSGPNVGIKSDAIIRAVAEMGATLEMDIVAEGLETIEQVHTVRNAGCTLGQGYYFSRAVPDYLAAMLLAQELESPPSKRLVG</sequence>
<keyword evidence="1" id="KW-1133">Transmembrane helix</keyword>
<feature type="domain" description="EAL" evidence="2">
    <location>
        <begin position="382"/>
        <end position="632"/>
    </location>
</feature>
<dbReference type="InterPro" id="IPR001633">
    <property type="entry name" value="EAL_dom"/>
</dbReference>
<dbReference type="EMBL" id="WTYQ01000002">
    <property type="protein sequence ID" value="MXP25903.1"/>
    <property type="molecule type" value="Genomic_DNA"/>
</dbReference>
<dbReference type="InterPro" id="IPR043128">
    <property type="entry name" value="Rev_trsase/Diguanyl_cyclase"/>
</dbReference>
<dbReference type="PROSITE" id="PS50883">
    <property type="entry name" value="EAL"/>
    <property type="match status" value="1"/>
</dbReference>
<dbReference type="CDD" id="cd01948">
    <property type="entry name" value="EAL"/>
    <property type="match status" value="1"/>
</dbReference>
<feature type="domain" description="GGDEF" evidence="3">
    <location>
        <begin position="241"/>
        <end position="373"/>
    </location>
</feature>
<dbReference type="Proteomes" id="UP000460561">
    <property type="component" value="Unassembled WGS sequence"/>
</dbReference>
<feature type="transmembrane region" description="Helical" evidence="1">
    <location>
        <begin position="167"/>
        <end position="188"/>
    </location>
</feature>
<dbReference type="OrthoDB" id="9814202at2"/>
<dbReference type="NCBIfam" id="TIGR00254">
    <property type="entry name" value="GGDEF"/>
    <property type="match status" value="1"/>
</dbReference>
<protein>
    <submittedName>
        <fullName evidence="4">EAL domain-containing protein</fullName>
    </submittedName>
</protein>
<dbReference type="Pfam" id="PF00990">
    <property type="entry name" value="GGDEF"/>
    <property type="match status" value="1"/>
</dbReference>
<organism evidence="4 5">
    <name type="scientific">Altericroceibacterium indicum</name>
    <dbReference type="NCBI Taxonomy" id="374177"/>
    <lineage>
        <taxon>Bacteria</taxon>
        <taxon>Pseudomonadati</taxon>
        <taxon>Pseudomonadota</taxon>
        <taxon>Alphaproteobacteria</taxon>
        <taxon>Sphingomonadales</taxon>
        <taxon>Erythrobacteraceae</taxon>
        <taxon>Altericroceibacterium</taxon>
    </lineage>
</organism>
<dbReference type="SMART" id="SM00267">
    <property type="entry name" value="GGDEF"/>
    <property type="match status" value="1"/>
</dbReference>
<feature type="transmembrane region" description="Helical" evidence="1">
    <location>
        <begin position="116"/>
        <end position="134"/>
    </location>
</feature>
<evidence type="ECO:0000313" key="5">
    <source>
        <dbReference type="Proteomes" id="UP000460561"/>
    </source>
</evidence>
<dbReference type="Gene3D" id="3.30.70.270">
    <property type="match status" value="1"/>
</dbReference>
<dbReference type="InterPro" id="IPR000160">
    <property type="entry name" value="GGDEF_dom"/>
</dbReference>
<keyword evidence="1" id="KW-0472">Membrane</keyword>
<feature type="transmembrane region" description="Helical" evidence="1">
    <location>
        <begin position="53"/>
        <end position="76"/>
    </location>
</feature>
<reference evidence="4 5" key="1">
    <citation type="submission" date="2019-12" db="EMBL/GenBank/DDBJ databases">
        <title>Genomic-based taxomic classification of the family Erythrobacteraceae.</title>
        <authorList>
            <person name="Xu L."/>
        </authorList>
    </citation>
    <scope>NUCLEOTIDE SEQUENCE [LARGE SCALE GENOMIC DNA]</scope>
    <source>
        <strain evidence="4 5">DSM 18604</strain>
    </source>
</reference>
<dbReference type="InterPro" id="IPR029787">
    <property type="entry name" value="Nucleotide_cyclase"/>
</dbReference>
<evidence type="ECO:0000259" key="3">
    <source>
        <dbReference type="PROSITE" id="PS50887"/>
    </source>
</evidence>
<dbReference type="SUPFAM" id="SSF141868">
    <property type="entry name" value="EAL domain-like"/>
    <property type="match status" value="1"/>
</dbReference>
<comment type="caution">
    <text evidence="4">The sequence shown here is derived from an EMBL/GenBank/DDBJ whole genome shotgun (WGS) entry which is preliminary data.</text>
</comment>
<keyword evidence="5" id="KW-1185">Reference proteome</keyword>
<accession>A0A845A9G6</accession>
<evidence type="ECO:0000256" key="1">
    <source>
        <dbReference type="SAM" id="Phobius"/>
    </source>
</evidence>
<dbReference type="AlphaFoldDB" id="A0A845A9G6"/>
<dbReference type="InterPro" id="IPR035919">
    <property type="entry name" value="EAL_sf"/>
</dbReference>
<name>A0A845A9G6_9SPHN</name>
<proteinExistence type="predicted"/>
<gene>
    <name evidence="4" type="ORF">GRI39_07585</name>
</gene>
<evidence type="ECO:0000313" key="4">
    <source>
        <dbReference type="EMBL" id="MXP25903.1"/>
    </source>
</evidence>
<keyword evidence="1" id="KW-0812">Transmembrane</keyword>
<dbReference type="PROSITE" id="PS50887">
    <property type="entry name" value="GGDEF"/>
    <property type="match status" value="1"/>
</dbReference>
<dbReference type="PANTHER" id="PTHR44757">
    <property type="entry name" value="DIGUANYLATE CYCLASE DGCP"/>
    <property type="match status" value="1"/>
</dbReference>
<dbReference type="PANTHER" id="PTHR44757:SF2">
    <property type="entry name" value="BIOFILM ARCHITECTURE MAINTENANCE PROTEIN MBAA"/>
    <property type="match status" value="1"/>
</dbReference>
<dbReference type="InterPro" id="IPR052155">
    <property type="entry name" value="Biofilm_reg_signaling"/>
</dbReference>
<dbReference type="SMART" id="SM00052">
    <property type="entry name" value="EAL"/>
    <property type="match status" value="1"/>
</dbReference>
<dbReference type="Gene3D" id="3.20.20.450">
    <property type="entry name" value="EAL domain"/>
    <property type="match status" value="1"/>
</dbReference>